<accession>A0A0D3KYP4</accession>
<feature type="compositionally biased region" description="Basic and acidic residues" evidence="1">
    <location>
        <begin position="1"/>
        <end position="11"/>
    </location>
</feature>
<feature type="compositionally biased region" description="Basic residues" evidence="1">
    <location>
        <begin position="33"/>
        <end position="44"/>
    </location>
</feature>
<dbReference type="AlphaFoldDB" id="A0A0D3KYP4"/>
<dbReference type="Proteomes" id="UP000013827">
    <property type="component" value="Unassembled WGS sequence"/>
</dbReference>
<feature type="region of interest" description="Disordered" evidence="1">
    <location>
        <begin position="1"/>
        <end position="69"/>
    </location>
</feature>
<evidence type="ECO:0000313" key="2">
    <source>
        <dbReference type="EnsemblProtists" id="EOD40879"/>
    </source>
</evidence>
<keyword evidence="3" id="KW-1185">Reference proteome</keyword>
<evidence type="ECO:0000256" key="1">
    <source>
        <dbReference type="SAM" id="MobiDB-lite"/>
    </source>
</evidence>
<reference evidence="2" key="2">
    <citation type="submission" date="2024-10" db="UniProtKB">
        <authorList>
            <consortium name="EnsemblProtists"/>
        </authorList>
    </citation>
    <scope>IDENTIFICATION</scope>
</reference>
<evidence type="ECO:0000313" key="3">
    <source>
        <dbReference type="Proteomes" id="UP000013827"/>
    </source>
</evidence>
<feature type="compositionally biased region" description="Low complexity" evidence="1">
    <location>
        <begin position="45"/>
        <end position="59"/>
    </location>
</feature>
<organism evidence="2 3">
    <name type="scientific">Emiliania huxleyi (strain CCMP1516)</name>
    <dbReference type="NCBI Taxonomy" id="280463"/>
    <lineage>
        <taxon>Eukaryota</taxon>
        <taxon>Haptista</taxon>
        <taxon>Haptophyta</taxon>
        <taxon>Prymnesiophyceae</taxon>
        <taxon>Isochrysidales</taxon>
        <taxon>Noelaerhabdaceae</taxon>
        <taxon>Emiliania</taxon>
    </lineage>
</organism>
<dbReference type="HOGENOM" id="CLU_1329360_0_0_1"/>
<feature type="region of interest" description="Disordered" evidence="1">
    <location>
        <begin position="131"/>
        <end position="160"/>
    </location>
</feature>
<protein>
    <submittedName>
        <fullName evidence="2">Uncharacterized protein</fullName>
    </submittedName>
</protein>
<dbReference type="EnsemblProtists" id="EOD40879">
    <property type="protein sequence ID" value="EOD40879"/>
    <property type="gene ID" value="EMIHUDRAFT_422900"/>
</dbReference>
<dbReference type="KEGG" id="ehx:EMIHUDRAFT_422900"/>
<proteinExistence type="predicted"/>
<dbReference type="PaxDb" id="2903-EOD40879"/>
<sequence length="207" mass="22473">ARAARPRDAHVHPPRAAEPVPRRRRGRLALPRRPPRRPHARRPRGAAAPAAARLPVRVGHPPARRHGGALVRLPRRGVRLALARHRPDLHRDAVVDRHVVPGRHKASPPGHRRPHARLQADAAVHPGQVLRGRRRQRGGDCEHGGLPPRATGPRRGGAKGPALCRRVCAGPGRGGGGSIVRKSQALRVILGGGGRPLPRSTRRRVRI</sequence>
<name>A0A0D3KYP4_EMIH1</name>
<dbReference type="RefSeq" id="XP_005793308.1">
    <property type="nucleotide sequence ID" value="XM_005793251.1"/>
</dbReference>
<reference evidence="3" key="1">
    <citation type="journal article" date="2013" name="Nature">
        <title>Pan genome of the phytoplankton Emiliania underpins its global distribution.</title>
        <authorList>
            <person name="Read B.A."/>
            <person name="Kegel J."/>
            <person name="Klute M.J."/>
            <person name="Kuo A."/>
            <person name="Lefebvre S.C."/>
            <person name="Maumus F."/>
            <person name="Mayer C."/>
            <person name="Miller J."/>
            <person name="Monier A."/>
            <person name="Salamov A."/>
            <person name="Young J."/>
            <person name="Aguilar M."/>
            <person name="Claverie J.M."/>
            <person name="Frickenhaus S."/>
            <person name="Gonzalez K."/>
            <person name="Herman E.K."/>
            <person name="Lin Y.C."/>
            <person name="Napier J."/>
            <person name="Ogata H."/>
            <person name="Sarno A.F."/>
            <person name="Shmutz J."/>
            <person name="Schroeder D."/>
            <person name="de Vargas C."/>
            <person name="Verret F."/>
            <person name="von Dassow P."/>
            <person name="Valentin K."/>
            <person name="Van de Peer Y."/>
            <person name="Wheeler G."/>
            <person name="Dacks J.B."/>
            <person name="Delwiche C.F."/>
            <person name="Dyhrman S.T."/>
            <person name="Glockner G."/>
            <person name="John U."/>
            <person name="Richards T."/>
            <person name="Worden A.Z."/>
            <person name="Zhang X."/>
            <person name="Grigoriev I.V."/>
            <person name="Allen A.E."/>
            <person name="Bidle K."/>
            <person name="Borodovsky M."/>
            <person name="Bowler C."/>
            <person name="Brownlee C."/>
            <person name="Cock J.M."/>
            <person name="Elias M."/>
            <person name="Gladyshev V.N."/>
            <person name="Groth M."/>
            <person name="Guda C."/>
            <person name="Hadaegh A."/>
            <person name="Iglesias-Rodriguez M.D."/>
            <person name="Jenkins J."/>
            <person name="Jones B.M."/>
            <person name="Lawson T."/>
            <person name="Leese F."/>
            <person name="Lindquist E."/>
            <person name="Lobanov A."/>
            <person name="Lomsadze A."/>
            <person name="Malik S.B."/>
            <person name="Marsh M.E."/>
            <person name="Mackinder L."/>
            <person name="Mock T."/>
            <person name="Mueller-Roeber B."/>
            <person name="Pagarete A."/>
            <person name="Parker M."/>
            <person name="Probert I."/>
            <person name="Quesneville H."/>
            <person name="Raines C."/>
            <person name="Rensing S.A."/>
            <person name="Riano-Pachon D.M."/>
            <person name="Richier S."/>
            <person name="Rokitta S."/>
            <person name="Shiraiwa Y."/>
            <person name="Soanes D.M."/>
            <person name="van der Giezen M."/>
            <person name="Wahlund T.M."/>
            <person name="Williams B."/>
            <person name="Wilson W."/>
            <person name="Wolfe G."/>
            <person name="Wurch L.L."/>
        </authorList>
    </citation>
    <scope>NUCLEOTIDE SEQUENCE</scope>
</reference>
<dbReference type="GeneID" id="17286149"/>